<keyword evidence="3" id="KW-1185">Reference proteome</keyword>
<feature type="signal peptide" evidence="1">
    <location>
        <begin position="1"/>
        <end position="26"/>
    </location>
</feature>
<name>A0A975B3C7_9BACT</name>
<gene>
    <name evidence="2" type="ORF">dnl_02400</name>
</gene>
<organism evidence="2 3">
    <name type="scientific">Desulfonema limicola</name>
    <dbReference type="NCBI Taxonomy" id="45656"/>
    <lineage>
        <taxon>Bacteria</taxon>
        <taxon>Pseudomonadati</taxon>
        <taxon>Thermodesulfobacteriota</taxon>
        <taxon>Desulfobacteria</taxon>
        <taxon>Desulfobacterales</taxon>
        <taxon>Desulfococcaceae</taxon>
        <taxon>Desulfonema</taxon>
    </lineage>
</organism>
<dbReference type="Proteomes" id="UP000663720">
    <property type="component" value="Chromosome"/>
</dbReference>
<evidence type="ECO:0008006" key="4">
    <source>
        <dbReference type="Google" id="ProtNLM"/>
    </source>
</evidence>
<evidence type="ECO:0000256" key="1">
    <source>
        <dbReference type="SAM" id="SignalP"/>
    </source>
</evidence>
<dbReference type="AlphaFoldDB" id="A0A975B3C7"/>
<keyword evidence="1" id="KW-0732">Signal</keyword>
<dbReference type="EMBL" id="CP061799">
    <property type="protein sequence ID" value="QTA78032.1"/>
    <property type="molecule type" value="Genomic_DNA"/>
</dbReference>
<proteinExistence type="predicted"/>
<dbReference type="RefSeq" id="WP_207689938.1">
    <property type="nucleotide sequence ID" value="NZ_CP061799.1"/>
</dbReference>
<evidence type="ECO:0000313" key="3">
    <source>
        <dbReference type="Proteomes" id="UP000663720"/>
    </source>
</evidence>
<evidence type="ECO:0000313" key="2">
    <source>
        <dbReference type="EMBL" id="QTA78032.1"/>
    </source>
</evidence>
<accession>A0A975B3C7</accession>
<sequence length="419" mass="46071">MSYKFHQLILNFLILILCLLPFAAIAQENGQIQDHLQDEAGFEPENNIALVIGTAPVHNKNTAKAREDAITSGMVLSVEQVALTLFSPETLSGNFSKFLSILNGHAQDFIENYEVLAELESGSKYFMMIRAAVSKELLQNKLSGFTVSQDDNQVNQEDQNKTKILFLIAEQDLENIAPEYWWGENRNPPAALAEKAMADKMKALGFSIIDHGNGPPDVNVAAAIIFEPDLDNREAVNIGKVLNADISVVGKAIVYKVMDTSDQEVPSFNATLTFRAINLKTGEEITSILETAVKKNADEIQGSKDALQTAAAAGAEKLAAYISKISGSGRDTSGRMELIIKGAGNLGNFVRFRQMLSSAEGVKDIQIHEIKSNQAFISIDFKQSPQKLAETLARQQFELFNIKIDQADDKHLNIELIEK</sequence>
<protein>
    <recommendedName>
        <fullName evidence="4">Flagellar assembly protein T N-terminal domain-containing protein</fullName>
    </recommendedName>
</protein>
<reference evidence="2" key="1">
    <citation type="journal article" date="2021" name="Microb. Physiol.">
        <title>Proteogenomic Insights into the Physiology of Marine, Sulfate-Reducing, Filamentous Desulfonema limicola and Desulfonema magnum.</title>
        <authorList>
            <person name="Schnaars V."/>
            <person name="Wohlbrand L."/>
            <person name="Scheve S."/>
            <person name="Hinrichs C."/>
            <person name="Reinhardt R."/>
            <person name="Rabus R."/>
        </authorList>
    </citation>
    <scope>NUCLEOTIDE SEQUENCE</scope>
    <source>
        <strain evidence="2">5ac10</strain>
    </source>
</reference>
<feature type="chain" id="PRO_5037309579" description="Flagellar assembly protein T N-terminal domain-containing protein" evidence="1">
    <location>
        <begin position="27"/>
        <end position="419"/>
    </location>
</feature>
<dbReference type="KEGG" id="dli:dnl_02400"/>